<dbReference type="AlphaFoldDB" id="A0A1J3HQR6"/>
<dbReference type="Pfam" id="PF25557">
    <property type="entry name" value="GAUT_1"/>
    <property type="match status" value="1"/>
</dbReference>
<keyword evidence="8" id="KW-1133">Transmembrane helix</keyword>
<dbReference type="PANTHER" id="PTHR32116:SF0">
    <property type="entry name" value="GALACTURONOSYLTRANSFERASE 6-RELATED"/>
    <property type="match status" value="1"/>
</dbReference>
<evidence type="ECO:0000256" key="13">
    <source>
        <dbReference type="RuleBase" id="RU362027"/>
    </source>
</evidence>
<dbReference type="GO" id="GO:0000139">
    <property type="term" value="C:Golgi membrane"/>
    <property type="evidence" value="ECO:0007669"/>
    <property type="project" value="UniProtKB-SubCell"/>
</dbReference>
<dbReference type="GO" id="GO:0047262">
    <property type="term" value="F:polygalacturonate 4-alpha-galacturonosyltransferase activity"/>
    <property type="evidence" value="ECO:0007669"/>
    <property type="project" value="InterPro"/>
</dbReference>
<keyword evidence="10" id="KW-0472">Membrane</keyword>
<dbReference type="Pfam" id="PF01501">
    <property type="entry name" value="Glyco_transf_8"/>
    <property type="match status" value="1"/>
</dbReference>
<evidence type="ECO:0000256" key="3">
    <source>
        <dbReference type="ARBA" id="ARBA00006351"/>
    </source>
</evidence>
<evidence type="ECO:0000256" key="9">
    <source>
        <dbReference type="ARBA" id="ARBA00023034"/>
    </source>
</evidence>
<evidence type="ECO:0000313" key="14">
    <source>
        <dbReference type="EMBL" id="JAU70482.1"/>
    </source>
</evidence>
<accession>A0A1J3HQR6</accession>
<keyword evidence="11" id="KW-0325">Glycoprotein</keyword>
<comment type="pathway">
    <text evidence="2 13">Glycan metabolism; pectin biosynthesis.</text>
</comment>
<organism evidence="14">
    <name type="scientific">Noccaea caerulescens</name>
    <name type="common">Alpine penny-cress</name>
    <name type="synonym">Thlaspi caerulescens</name>
    <dbReference type="NCBI Taxonomy" id="107243"/>
    <lineage>
        <taxon>Eukaryota</taxon>
        <taxon>Viridiplantae</taxon>
        <taxon>Streptophyta</taxon>
        <taxon>Embryophyta</taxon>
        <taxon>Tracheophyta</taxon>
        <taxon>Spermatophyta</taxon>
        <taxon>Magnoliopsida</taxon>
        <taxon>eudicotyledons</taxon>
        <taxon>Gunneridae</taxon>
        <taxon>Pentapetalae</taxon>
        <taxon>rosids</taxon>
        <taxon>malvids</taxon>
        <taxon>Brassicales</taxon>
        <taxon>Brassicaceae</taxon>
        <taxon>Coluteocarpeae</taxon>
        <taxon>Noccaea</taxon>
    </lineage>
</organism>
<evidence type="ECO:0000256" key="10">
    <source>
        <dbReference type="ARBA" id="ARBA00023136"/>
    </source>
</evidence>
<dbReference type="SUPFAM" id="SSF53448">
    <property type="entry name" value="Nucleotide-diphospho-sugar transferases"/>
    <property type="match status" value="1"/>
</dbReference>
<dbReference type="EMBL" id="GEVL01006859">
    <property type="protein sequence ID" value="JAU70482.1"/>
    <property type="molecule type" value="Transcribed_RNA"/>
</dbReference>
<dbReference type="InterPro" id="IPR029993">
    <property type="entry name" value="GAUT"/>
</dbReference>
<dbReference type="InterPro" id="IPR029044">
    <property type="entry name" value="Nucleotide-diphossugar_trans"/>
</dbReference>
<reference evidence="14" key="1">
    <citation type="submission" date="2016-07" db="EMBL/GenBank/DDBJ databases">
        <title>De novo transcriptome assembly of four accessions of the metal hyperaccumulator plant Noccaea caerulescens.</title>
        <authorList>
            <person name="Blande D."/>
            <person name="Halimaa P."/>
            <person name="Tervahauta A.I."/>
            <person name="Aarts M.G."/>
            <person name="Karenlampi S.O."/>
        </authorList>
    </citation>
    <scope>NUCLEOTIDE SEQUENCE</scope>
</reference>
<dbReference type="PANTHER" id="PTHR32116">
    <property type="entry name" value="GALACTURONOSYLTRANSFERASE 4-RELATED"/>
    <property type="match status" value="1"/>
</dbReference>
<dbReference type="InterPro" id="IPR002495">
    <property type="entry name" value="Glyco_trans_8"/>
</dbReference>
<evidence type="ECO:0000256" key="6">
    <source>
        <dbReference type="ARBA" id="ARBA00022692"/>
    </source>
</evidence>
<evidence type="ECO:0000256" key="7">
    <source>
        <dbReference type="ARBA" id="ARBA00022968"/>
    </source>
</evidence>
<evidence type="ECO:0000256" key="8">
    <source>
        <dbReference type="ARBA" id="ARBA00022989"/>
    </source>
</evidence>
<name>A0A1J3HQR6_NOCCA</name>
<dbReference type="Gene3D" id="3.90.550.10">
    <property type="entry name" value="Spore Coat Polysaccharide Biosynthesis Protein SpsA, Chain A"/>
    <property type="match status" value="1"/>
</dbReference>
<evidence type="ECO:0000256" key="5">
    <source>
        <dbReference type="ARBA" id="ARBA00022679"/>
    </source>
</evidence>
<keyword evidence="6" id="KW-0812">Transmembrane</keyword>
<dbReference type="EC" id="2.4.1.-" evidence="13"/>
<evidence type="ECO:0000256" key="12">
    <source>
        <dbReference type="ARBA" id="ARBA00023316"/>
    </source>
</evidence>
<keyword evidence="9 13" id="KW-0333">Golgi apparatus</keyword>
<dbReference type="GO" id="GO:0045489">
    <property type="term" value="P:pectin biosynthetic process"/>
    <property type="evidence" value="ECO:0007669"/>
    <property type="project" value="UniProtKB-UniPathway"/>
</dbReference>
<sequence length="606" mass="69562">MKKIRRWQRILILSLLSISVFAPLIFISNRLTSINPVGRREFVEELSNIRFRRNDLRLNAIKQEDGEGLKGPRLILFKDREFNSVVRYNSSDESHGVFQSNEKVKTIDGNDHKNREEEVIVSQQTTVSSDAKDQYLTVNQLANKTDFVPPLSKGEMNTKVQPERATDVKIKEIRDKIIQAKAYLNFAPPGSNSQIVKELRARMRELERAVGDATKDKDLSKGSLRRVKPMEAVLYKASRVFNNCPAIATKLRAMNYNAEEQVQAQKNQAAYLMRLAARTTPKGLHCLSMRLTSEYFALDPEKRQMPNQQNYNDPNLSHYVVFSDNVLASGVVVNSTIASSKEPEKIVFHVVTDSLNYPSISMWFLLNIQSTATIQILNIDDMDVLPSDYDQLLMKQNSNDPRFISTLNHARFYLPDIFPGLNKVVLFDHDVVVQRDLSRLWSIDMKGKVVGAVETCQEGEPSFHSMSKFINFSDAWVAGKFSPKACTWAFGMNIVDLEEWRRRKLTSTYIKYLNLGTKRPLWKAGSLPIGWLTFYRQTLALDKRWHVMGLGHESGVKTVEIEQAAVIHYDGIMKPWLDIGIEKYKSYWNIHVPYYHSYLQQCNIHA</sequence>
<dbReference type="UniPathway" id="UPA00845"/>
<comment type="similarity">
    <text evidence="3 13">Belongs to the glycosyltransferase 8 family.</text>
</comment>
<dbReference type="GO" id="GO:0071555">
    <property type="term" value="P:cell wall organization"/>
    <property type="evidence" value="ECO:0007669"/>
    <property type="project" value="UniProtKB-KW"/>
</dbReference>
<evidence type="ECO:0000256" key="4">
    <source>
        <dbReference type="ARBA" id="ARBA00022676"/>
    </source>
</evidence>
<dbReference type="FunFam" id="3.90.550.10:FF:000056">
    <property type="entry name" value="Hexosyltransferase"/>
    <property type="match status" value="1"/>
</dbReference>
<protein>
    <recommendedName>
        <fullName evidence="13">Hexosyltransferase</fullName>
        <ecNumber evidence="13">2.4.1.-</ecNumber>
    </recommendedName>
</protein>
<dbReference type="CDD" id="cd06429">
    <property type="entry name" value="GT8_like_1"/>
    <property type="match status" value="1"/>
</dbReference>
<keyword evidence="5 14" id="KW-0808">Transferase</keyword>
<proteinExistence type="inferred from homology"/>
<comment type="subcellular location">
    <subcellularLocation>
        <location evidence="1 13">Golgi apparatus membrane</location>
        <topology evidence="1 13">Single-pass type II membrane protein</topology>
    </subcellularLocation>
</comment>
<gene>
    <name evidence="14" type="ORF">LE_TR9253_c0_g1_i1_g.31475</name>
</gene>
<evidence type="ECO:0000256" key="2">
    <source>
        <dbReference type="ARBA" id="ARBA00004877"/>
    </source>
</evidence>
<keyword evidence="4 13" id="KW-0328">Glycosyltransferase</keyword>
<keyword evidence="12 13" id="KW-0961">Cell wall biogenesis/degradation</keyword>
<evidence type="ECO:0000256" key="1">
    <source>
        <dbReference type="ARBA" id="ARBA00004323"/>
    </source>
</evidence>
<keyword evidence="7" id="KW-0735">Signal-anchor</keyword>
<evidence type="ECO:0000256" key="11">
    <source>
        <dbReference type="ARBA" id="ARBA00023180"/>
    </source>
</evidence>